<dbReference type="GO" id="GO:0034647">
    <property type="term" value="F:histone H3K4me/H3K4me2/H3K4me3 demethylase activity"/>
    <property type="evidence" value="ECO:0007669"/>
    <property type="project" value="TreeGrafter"/>
</dbReference>
<organism evidence="12 13">
    <name type="scientific">Kluyveromyces lactis (strain ATCC 8585 / CBS 2359 / DSM 70799 / NBRC 1267 / NRRL Y-1140 / WM37)</name>
    <name type="common">Yeast</name>
    <name type="synonym">Candida sphaerica</name>
    <dbReference type="NCBI Taxonomy" id="284590"/>
    <lineage>
        <taxon>Eukaryota</taxon>
        <taxon>Fungi</taxon>
        <taxon>Dikarya</taxon>
        <taxon>Ascomycota</taxon>
        <taxon>Saccharomycotina</taxon>
        <taxon>Saccharomycetes</taxon>
        <taxon>Saccharomycetales</taxon>
        <taxon>Saccharomycetaceae</taxon>
        <taxon>Kluyveromyces</taxon>
    </lineage>
</organism>
<dbReference type="Proteomes" id="UP000000598">
    <property type="component" value="Chromosome D"/>
</dbReference>
<dbReference type="Gene3D" id="2.60.120.650">
    <property type="entry name" value="Cupin"/>
    <property type="match status" value="2"/>
</dbReference>
<comment type="subcellular location">
    <subcellularLocation>
        <location evidence="1">Nucleus</location>
    </subcellularLocation>
</comment>
<sequence>MQEIPTLRPSEEQFLDPIGFLSSNEVKKLGMKYGMIKLIPPESFKPAFSIDEEQFSFRCRLQVLMELDIENRSRLLFWKQLNNLKRSKGDSKLLSSPQVILGHGQILPVYYYDVYKAVIGYFDPKKGKRTGDDSFSFKLSSTSRKRQRDGSYVSEAQYKLVDPKIVMEHKSCWQEVSLKFPQLDAATTKKIFKLHILPYYRFLYNEMMKTRSTKHSSSLRNSVSGLLYNYDYPKSLLEMYDSTEESNQSRDHSHSGNEHDIFSDDLPESLRYDEEVDDFNIEDEDEDEKCPICVKHVPTKVTSSSVAIVTCNSCDFKFHKKCLGKSTPNLGSNGQEWICNTCIIGNGYYGFKEPSSLYTLKSFKEHCANFDDQQFAGNKPNDIETLEKLFWEHVQEMVPNPITVKYGADIHRNKPGQTTGFPTMGYVPPFITDKESDEFKQFLKVSSHPWNLINLPRARGSLLSIINRKISGMTIPWIYVGSTFSTFCWHLEDQYTLSANYQHIGSQKIWYSIPERSTSAFDEMMKNISPDLFERQPDLLHQLITLVSPYSKRFVEAGIDCYKAIQNPGEYIVTYPKCYHAGFNSGFNFNEAVNFTLDLWLPYGLQSINDYKETKRTAVVNLFDLMSNVLNAYLIKPETFDDSFVATCVRELKEWFNTDFKNMMKVKNIVGETIFSTGCEDAYTNSSLDQEGGSDSIKDSNQDPGRSVSNKKKFDEDEDDEDEDDDDDDDDIDVFCSKCKTICPVAFIVHNNSKRFRSKRRNLASATPDEWNQLSNDGNISIFCLEEYLKYVDEKDAENDDDNDDAGQSINSDDPSEDDFKNDVMVYIREPDEVRNLISRVERALDRRLR</sequence>
<feature type="region of interest" description="Disordered" evidence="8">
    <location>
        <begin position="686"/>
        <end position="729"/>
    </location>
</feature>
<dbReference type="PROSITE" id="PS01359">
    <property type="entry name" value="ZF_PHD_1"/>
    <property type="match status" value="1"/>
</dbReference>
<evidence type="ECO:0000256" key="6">
    <source>
        <dbReference type="ARBA" id="ARBA00023242"/>
    </source>
</evidence>
<dbReference type="SUPFAM" id="SSF51197">
    <property type="entry name" value="Clavaminate synthase-like"/>
    <property type="match status" value="1"/>
</dbReference>
<evidence type="ECO:0000256" key="2">
    <source>
        <dbReference type="ARBA" id="ARBA00022723"/>
    </source>
</evidence>
<dbReference type="InterPro" id="IPR019786">
    <property type="entry name" value="Zinc_finger_PHD-type_CS"/>
</dbReference>
<dbReference type="InterPro" id="IPR001965">
    <property type="entry name" value="Znf_PHD"/>
</dbReference>
<accession>Q6CR98</accession>
<evidence type="ECO:0000256" key="3">
    <source>
        <dbReference type="ARBA" id="ARBA00022771"/>
    </source>
</evidence>
<dbReference type="GO" id="GO:0005634">
    <property type="term" value="C:nucleus"/>
    <property type="evidence" value="ECO:0007669"/>
    <property type="project" value="UniProtKB-SubCell"/>
</dbReference>
<keyword evidence="4" id="KW-0862">Zinc</keyword>
<dbReference type="Pfam" id="PF02375">
    <property type="entry name" value="JmjN"/>
    <property type="match status" value="1"/>
</dbReference>
<dbReference type="Pfam" id="PF00628">
    <property type="entry name" value="PHD"/>
    <property type="match status" value="1"/>
</dbReference>
<keyword evidence="13" id="KW-1185">Reference proteome</keyword>
<evidence type="ECO:0000313" key="12">
    <source>
        <dbReference type="EMBL" id="CAH00637.1"/>
    </source>
</evidence>
<gene>
    <name evidence="12" type="ORF">KLLA0_D10758g</name>
</gene>
<name>Q6CR98_KLULA</name>
<feature type="domain" description="PHD-type" evidence="9">
    <location>
        <begin position="287"/>
        <end position="345"/>
    </location>
</feature>
<keyword evidence="3 7" id="KW-0863">Zinc-finger</keyword>
<dbReference type="InterPro" id="IPR011011">
    <property type="entry name" value="Znf_FYVE_PHD"/>
</dbReference>
<dbReference type="PaxDb" id="284590-Q6CR98"/>
<evidence type="ECO:0000313" key="13">
    <source>
        <dbReference type="Proteomes" id="UP000000598"/>
    </source>
</evidence>
<evidence type="ECO:0000256" key="7">
    <source>
        <dbReference type="PROSITE-ProRule" id="PRU00146"/>
    </source>
</evidence>
<dbReference type="SMART" id="SM00545">
    <property type="entry name" value="JmjN"/>
    <property type="match status" value="1"/>
</dbReference>
<dbReference type="eggNOG" id="KOG1246">
    <property type="taxonomic scope" value="Eukaryota"/>
</dbReference>
<feature type="compositionally biased region" description="Acidic residues" evidence="8">
    <location>
        <begin position="716"/>
        <end position="729"/>
    </location>
</feature>
<dbReference type="GO" id="GO:0006355">
    <property type="term" value="P:regulation of DNA-templated transcription"/>
    <property type="evidence" value="ECO:0007669"/>
    <property type="project" value="TreeGrafter"/>
</dbReference>
<feature type="domain" description="JmjN" evidence="10">
    <location>
        <begin position="4"/>
        <end position="47"/>
    </location>
</feature>
<evidence type="ECO:0000256" key="4">
    <source>
        <dbReference type="ARBA" id="ARBA00022833"/>
    </source>
</evidence>
<evidence type="ECO:0000256" key="5">
    <source>
        <dbReference type="ARBA" id="ARBA00023004"/>
    </source>
</evidence>
<dbReference type="PROSITE" id="PS51183">
    <property type="entry name" value="JMJN"/>
    <property type="match status" value="1"/>
</dbReference>
<protein>
    <submittedName>
        <fullName evidence="12">KLLA0D10758p</fullName>
    </submittedName>
</protein>
<dbReference type="KEGG" id="kla:KLLA0_D10758g"/>
<keyword evidence="6" id="KW-0539">Nucleus</keyword>
<feature type="region of interest" description="Disordered" evidence="8">
    <location>
        <begin position="242"/>
        <end position="264"/>
    </location>
</feature>
<dbReference type="InParanoid" id="Q6CR98"/>
<evidence type="ECO:0000256" key="1">
    <source>
        <dbReference type="ARBA" id="ARBA00004123"/>
    </source>
</evidence>
<evidence type="ECO:0000259" key="10">
    <source>
        <dbReference type="PROSITE" id="PS51183"/>
    </source>
</evidence>
<dbReference type="PROSITE" id="PS50016">
    <property type="entry name" value="ZF_PHD_2"/>
    <property type="match status" value="1"/>
</dbReference>
<feature type="compositionally biased region" description="Basic and acidic residues" evidence="8">
    <location>
        <begin position="247"/>
        <end position="264"/>
    </location>
</feature>
<dbReference type="InterPro" id="IPR003349">
    <property type="entry name" value="JmjN"/>
</dbReference>
<dbReference type="OMA" id="WHVEDHW"/>
<dbReference type="SMART" id="SM00558">
    <property type="entry name" value="JmjC"/>
    <property type="match status" value="1"/>
</dbReference>
<evidence type="ECO:0000259" key="9">
    <source>
        <dbReference type="PROSITE" id="PS50016"/>
    </source>
</evidence>
<dbReference type="SUPFAM" id="SSF57903">
    <property type="entry name" value="FYVE/PHD zinc finger"/>
    <property type="match status" value="1"/>
</dbReference>
<evidence type="ECO:0000256" key="8">
    <source>
        <dbReference type="SAM" id="MobiDB-lite"/>
    </source>
</evidence>
<dbReference type="HOGENOM" id="CLU_000991_4_0_1"/>
<dbReference type="PANTHER" id="PTHR10694">
    <property type="entry name" value="LYSINE-SPECIFIC DEMETHYLASE"/>
    <property type="match status" value="1"/>
</dbReference>
<feature type="domain" description="JmjC" evidence="11">
    <location>
        <begin position="444"/>
        <end position="612"/>
    </location>
</feature>
<dbReference type="EMBL" id="CR382124">
    <property type="protein sequence ID" value="CAH00637.1"/>
    <property type="molecule type" value="Genomic_DNA"/>
</dbReference>
<reference evidence="12 13" key="1">
    <citation type="journal article" date="2004" name="Nature">
        <title>Genome evolution in yeasts.</title>
        <authorList>
            <consortium name="Genolevures"/>
            <person name="Dujon B."/>
            <person name="Sherman D."/>
            <person name="Fischer G."/>
            <person name="Durrens P."/>
            <person name="Casaregola S."/>
            <person name="Lafontaine I."/>
            <person name="de Montigny J."/>
            <person name="Marck C."/>
            <person name="Neuveglise C."/>
            <person name="Talla E."/>
            <person name="Goffard N."/>
            <person name="Frangeul L."/>
            <person name="Aigle M."/>
            <person name="Anthouard V."/>
            <person name="Babour A."/>
            <person name="Barbe V."/>
            <person name="Barnay S."/>
            <person name="Blanchin S."/>
            <person name="Beckerich J.M."/>
            <person name="Beyne E."/>
            <person name="Bleykasten C."/>
            <person name="Boisrame A."/>
            <person name="Boyer J."/>
            <person name="Cattolico L."/>
            <person name="Confanioleri F."/>
            <person name="de Daruvar A."/>
            <person name="Despons L."/>
            <person name="Fabre E."/>
            <person name="Fairhead C."/>
            <person name="Ferry-Dumazet H."/>
            <person name="Groppi A."/>
            <person name="Hantraye F."/>
            <person name="Hennequin C."/>
            <person name="Jauniaux N."/>
            <person name="Joyet P."/>
            <person name="Kachouri R."/>
            <person name="Kerrest A."/>
            <person name="Koszul R."/>
            <person name="Lemaire M."/>
            <person name="Lesur I."/>
            <person name="Ma L."/>
            <person name="Muller H."/>
            <person name="Nicaud J.M."/>
            <person name="Nikolski M."/>
            <person name="Oztas S."/>
            <person name="Ozier-Kalogeropoulos O."/>
            <person name="Pellenz S."/>
            <person name="Potier S."/>
            <person name="Richard G.F."/>
            <person name="Straub M.L."/>
            <person name="Suleau A."/>
            <person name="Swennene D."/>
            <person name="Tekaia F."/>
            <person name="Wesolowski-Louvel M."/>
            <person name="Westhof E."/>
            <person name="Wirth B."/>
            <person name="Zeniou-Meyer M."/>
            <person name="Zivanovic I."/>
            <person name="Bolotin-Fukuhara M."/>
            <person name="Thierry A."/>
            <person name="Bouchier C."/>
            <person name="Caudron B."/>
            <person name="Scarpelli C."/>
            <person name="Gaillardin C."/>
            <person name="Weissenbach J."/>
            <person name="Wincker P."/>
            <person name="Souciet J.L."/>
        </authorList>
    </citation>
    <scope>NUCLEOTIDE SEQUENCE [LARGE SCALE GENOMIC DNA]</scope>
    <source>
        <strain evidence="13">ATCC 8585 / CBS 2359 / DSM 70799 / NBRC 1267 / NRRL Y-1140 / WM37</strain>
    </source>
</reference>
<evidence type="ECO:0000259" key="11">
    <source>
        <dbReference type="PROSITE" id="PS51184"/>
    </source>
</evidence>
<dbReference type="InterPro" id="IPR019787">
    <property type="entry name" value="Znf_PHD-finger"/>
</dbReference>
<keyword evidence="5" id="KW-0408">Iron</keyword>
<proteinExistence type="predicted"/>
<dbReference type="FunCoup" id="Q6CR98">
    <property type="interactions" value="52"/>
</dbReference>
<dbReference type="Pfam" id="PF02373">
    <property type="entry name" value="JmjC"/>
    <property type="match status" value="1"/>
</dbReference>
<dbReference type="GO" id="GO:0000785">
    <property type="term" value="C:chromatin"/>
    <property type="evidence" value="ECO:0007669"/>
    <property type="project" value="TreeGrafter"/>
</dbReference>
<dbReference type="GO" id="GO:0008270">
    <property type="term" value="F:zinc ion binding"/>
    <property type="evidence" value="ECO:0007669"/>
    <property type="project" value="UniProtKB-KW"/>
</dbReference>
<feature type="region of interest" description="Disordered" evidence="8">
    <location>
        <begin position="797"/>
        <end position="823"/>
    </location>
</feature>
<dbReference type="SMART" id="SM00249">
    <property type="entry name" value="PHD"/>
    <property type="match status" value="1"/>
</dbReference>
<dbReference type="InterPro" id="IPR003347">
    <property type="entry name" value="JmjC_dom"/>
</dbReference>
<dbReference type="AlphaFoldDB" id="Q6CR98"/>
<dbReference type="PANTHER" id="PTHR10694:SF33">
    <property type="entry name" value="LYSINE-SPECIFIC DEMETHYLASE 5"/>
    <property type="match status" value="1"/>
</dbReference>
<dbReference type="STRING" id="284590.Q6CR98"/>
<dbReference type="CDD" id="cd15489">
    <property type="entry name" value="PHD_SF"/>
    <property type="match status" value="1"/>
</dbReference>
<keyword evidence="2" id="KW-0479">Metal-binding</keyword>
<dbReference type="PROSITE" id="PS51184">
    <property type="entry name" value="JMJC"/>
    <property type="match status" value="1"/>
</dbReference>